<evidence type="ECO:0000259" key="4">
    <source>
        <dbReference type="Pfam" id="PF22605"/>
    </source>
</evidence>
<protein>
    <recommendedName>
        <fullName evidence="3">RBR-type E3 ubiquitin transferase</fullName>
        <ecNumber evidence="3">2.3.2.31</ecNumber>
    </recommendedName>
</protein>
<evidence type="ECO:0000256" key="2">
    <source>
        <dbReference type="ARBA" id="ARBA00004906"/>
    </source>
</evidence>
<sequence length="34" mass="4230">MHMKCPQPQCRLEWCWNCGCEWNRVCMGDHWFDV</sequence>
<reference evidence="5" key="1">
    <citation type="submission" date="2012-12" db="EMBL/GenBank/DDBJ databases">
        <title>PARK2 alternative splice variant.</title>
        <authorList>
            <person name="D'Agata V."/>
            <person name="La Cognata V."/>
            <person name="Iemmolo R."/>
            <person name="Cavallaro S."/>
        </authorList>
    </citation>
    <scope>NUCLEOTIDE SEQUENCE</scope>
    <source>
        <tissue evidence="5">Substantia nigra</tissue>
    </source>
</reference>
<dbReference type="InterPro" id="IPR054694">
    <property type="entry name" value="Parkin-like_IBR"/>
</dbReference>
<dbReference type="EMBL" id="KC357594">
    <property type="protein sequence ID" value="AGH62056.1"/>
    <property type="molecule type" value="mRNA"/>
</dbReference>
<proteinExistence type="evidence at transcript level"/>
<dbReference type="EC" id="2.3.2.31" evidence="3"/>
<organism evidence="5">
    <name type="scientific">Homo sapiens</name>
    <name type="common">Human</name>
    <dbReference type="NCBI Taxonomy" id="9606"/>
    <lineage>
        <taxon>Eukaryota</taxon>
        <taxon>Metazoa</taxon>
        <taxon>Chordata</taxon>
        <taxon>Craniata</taxon>
        <taxon>Vertebrata</taxon>
        <taxon>Euteleostomi</taxon>
        <taxon>Mammalia</taxon>
        <taxon>Eutheria</taxon>
        <taxon>Euarchontoglires</taxon>
        <taxon>Primates</taxon>
        <taxon>Haplorrhini</taxon>
        <taxon>Catarrhini</taxon>
        <taxon>Hominidae</taxon>
        <taxon>Homo</taxon>
    </lineage>
</organism>
<dbReference type="ChiTaRS" id="PARK2">
    <property type="organism name" value="human"/>
</dbReference>
<dbReference type="PeptideAtlas" id="M4T2U2"/>
<dbReference type="Pfam" id="PF22605">
    <property type="entry name" value="IBR_2"/>
    <property type="match status" value="1"/>
</dbReference>
<comment type="catalytic activity">
    <reaction evidence="1">
        <text>[E2 ubiquitin-conjugating enzyme]-S-ubiquitinyl-L-cysteine + [acceptor protein]-L-lysine = [E2 ubiquitin-conjugating enzyme]-L-cysteine + [acceptor protein]-N(6)-ubiquitinyl-L-lysine.</text>
        <dbReference type="EC" id="2.3.2.31"/>
    </reaction>
</comment>
<gene>
    <name evidence="5" type="primary">PARK2</name>
</gene>
<dbReference type="AlphaFoldDB" id="M4T2U2"/>
<accession>M4T2U2</accession>
<evidence type="ECO:0000256" key="1">
    <source>
        <dbReference type="ARBA" id="ARBA00001798"/>
    </source>
</evidence>
<dbReference type="SMR" id="M4T2U2"/>
<comment type="pathway">
    <text evidence="2">Protein modification; protein ubiquitination.</text>
</comment>
<feature type="domain" description="E3 ubiquitin-protein ligase parkin-like IBR" evidence="4">
    <location>
        <begin position="1"/>
        <end position="28"/>
    </location>
</feature>
<dbReference type="GO" id="GO:0061630">
    <property type="term" value="F:ubiquitin protein ligase activity"/>
    <property type="evidence" value="ECO:0007669"/>
    <property type="project" value="UniProtKB-EC"/>
</dbReference>
<evidence type="ECO:0000313" key="5">
    <source>
        <dbReference type="EMBL" id="AGH62056.1"/>
    </source>
</evidence>
<name>M4T2U2_HUMAN</name>
<evidence type="ECO:0000256" key="3">
    <source>
        <dbReference type="ARBA" id="ARBA00012251"/>
    </source>
</evidence>